<accession>A0ABQ9H181</accession>
<dbReference type="Proteomes" id="UP001159363">
    <property type="component" value="Chromosome 7"/>
</dbReference>
<comment type="caution">
    <text evidence="1">The sequence shown here is derived from an EMBL/GenBank/DDBJ whole genome shotgun (WGS) entry which is preliminary data.</text>
</comment>
<evidence type="ECO:0000313" key="1">
    <source>
        <dbReference type="EMBL" id="KAJ8878042.1"/>
    </source>
</evidence>
<proteinExistence type="predicted"/>
<protein>
    <submittedName>
        <fullName evidence="1">Uncharacterized protein</fullName>
    </submittedName>
</protein>
<reference evidence="1 2" key="1">
    <citation type="submission" date="2023-02" db="EMBL/GenBank/DDBJ databases">
        <title>LHISI_Scaffold_Assembly.</title>
        <authorList>
            <person name="Stuart O.P."/>
            <person name="Cleave R."/>
            <person name="Magrath M.J.L."/>
            <person name="Mikheyev A.S."/>
        </authorList>
    </citation>
    <scope>NUCLEOTIDE SEQUENCE [LARGE SCALE GENOMIC DNA]</scope>
    <source>
        <strain evidence="1">Daus_M_001</strain>
        <tissue evidence="1">Leg muscle</tissue>
    </source>
</reference>
<sequence length="361" mass="40178">MPNKGKAKIMEEYAREISIRLKEFDLWIQRYRSFGNDLALAPGNYHDGVVRRTSEMLEVMDYDVSHWLHRGKDSFRDEFHKVLMSLFLRPSWAAPSVRGFNFREIILINNVSTEQRRNEDPRENSPTSVIVRYNSHMRKSGSDPAGGGGIEPGSPRWEPSAALSCNKVNRVRVPVVRGSPEYFAECILQKANLDCPLYTQDTIVCSLVVAIKCGIHTSLYSACFLLVIGSQLNEVCINSCCPITVAGLVRHALVEFDPVTNLQGNKGQSPCHLVWGKIVASANEQLTKARVHTGSGKCEVALTFSGNHGVTKGIWKVLLYECSVSKESGLTAPSMANTPLENWLQTAGKQHTNTSQHSEHH</sequence>
<evidence type="ECO:0000313" key="2">
    <source>
        <dbReference type="Proteomes" id="UP001159363"/>
    </source>
</evidence>
<dbReference type="EMBL" id="JARBHB010000008">
    <property type="protein sequence ID" value="KAJ8878042.1"/>
    <property type="molecule type" value="Genomic_DNA"/>
</dbReference>
<keyword evidence="2" id="KW-1185">Reference proteome</keyword>
<name>A0ABQ9H181_9NEOP</name>
<organism evidence="1 2">
    <name type="scientific">Dryococelus australis</name>
    <dbReference type="NCBI Taxonomy" id="614101"/>
    <lineage>
        <taxon>Eukaryota</taxon>
        <taxon>Metazoa</taxon>
        <taxon>Ecdysozoa</taxon>
        <taxon>Arthropoda</taxon>
        <taxon>Hexapoda</taxon>
        <taxon>Insecta</taxon>
        <taxon>Pterygota</taxon>
        <taxon>Neoptera</taxon>
        <taxon>Polyneoptera</taxon>
        <taxon>Phasmatodea</taxon>
        <taxon>Verophasmatodea</taxon>
        <taxon>Anareolatae</taxon>
        <taxon>Phasmatidae</taxon>
        <taxon>Eurycanthinae</taxon>
        <taxon>Dryococelus</taxon>
    </lineage>
</organism>
<gene>
    <name evidence="1" type="ORF">PR048_022505</name>
</gene>